<evidence type="ECO:0000256" key="1">
    <source>
        <dbReference type="SAM" id="SignalP"/>
    </source>
</evidence>
<gene>
    <name evidence="2" type="ORF">TI39_contig4159g00044</name>
</gene>
<keyword evidence="3" id="KW-1185">Reference proteome</keyword>
<keyword evidence="1" id="KW-0732">Signal</keyword>
<dbReference type="AlphaFoldDB" id="A0A0F4GBM8"/>
<name>A0A0F4GBM8_9PEZI</name>
<evidence type="ECO:0008006" key="4">
    <source>
        <dbReference type="Google" id="ProtNLM"/>
    </source>
</evidence>
<dbReference type="SUPFAM" id="SSF63829">
    <property type="entry name" value="Calcium-dependent phosphotriesterase"/>
    <property type="match status" value="1"/>
</dbReference>
<dbReference type="InterPro" id="IPR015943">
    <property type="entry name" value="WD40/YVTN_repeat-like_dom_sf"/>
</dbReference>
<comment type="caution">
    <text evidence="2">The sequence shown here is derived from an EMBL/GenBank/DDBJ whole genome shotgun (WGS) entry which is preliminary data.</text>
</comment>
<dbReference type="OrthoDB" id="3625478at2759"/>
<dbReference type="PANTHER" id="PTHR40274:SF3">
    <property type="entry name" value="VIRGINIAMYCIN B LYASE"/>
    <property type="match status" value="1"/>
</dbReference>
<proteinExistence type="predicted"/>
<dbReference type="SUPFAM" id="SSF101898">
    <property type="entry name" value="NHL repeat"/>
    <property type="match status" value="1"/>
</dbReference>
<dbReference type="InterPro" id="IPR051344">
    <property type="entry name" value="Vgb"/>
</dbReference>
<evidence type="ECO:0000313" key="2">
    <source>
        <dbReference type="EMBL" id="KJX94754.1"/>
    </source>
</evidence>
<protein>
    <recommendedName>
        <fullName evidence="4">NHL repeat-containing protein</fullName>
    </recommendedName>
</protein>
<accession>A0A0F4GBM8</accession>
<dbReference type="EMBL" id="LAFY01004118">
    <property type="protein sequence ID" value="KJX94754.1"/>
    <property type="molecule type" value="Genomic_DNA"/>
</dbReference>
<dbReference type="Proteomes" id="UP000033647">
    <property type="component" value="Unassembled WGS sequence"/>
</dbReference>
<feature type="chain" id="PRO_5002468728" description="NHL repeat-containing protein" evidence="1">
    <location>
        <begin position="20"/>
        <end position="369"/>
    </location>
</feature>
<reference evidence="2 3" key="1">
    <citation type="submission" date="2015-03" db="EMBL/GenBank/DDBJ databases">
        <title>RNA-seq based gene annotation and comparative genomics of four Zymoseptoria species reveal species-specific pathogenicity related genes and transposable element activity.</title>
        <authorList>
            <person name="Grandaubert J."/>
            <person name="Bhattacharyya A."/>
            <person name="Stukenbrock E.H."/>
        </authorList>
    </citation>
    <scope>NUCLEOTIDE SEQUENCE [LARGE SCALE GENOMIC DNA]</scope>
    <source>
        <strain evidence="2 3">Zb18110</strain>
    </source>
</reference>
<sequence length="369" mass="40192">MFSYFTLLSIATLLPGSLTAPVEDRAVSDRFTLYDLPTELTGPCDLEVGQDGASWGQGILKNIIFRIDPDTGKIDEYPIPFTTPLNSTPIELPGVAKDITDRTALSCAIRKGADGNLYAADGIRNQLVRINPTTKKIDIFQNPDSNIAGNLQPFNDLYTSKDGMYVTATTGNTFAIFNYATEKFTTYTIPTPASLPLGLIVASDGKVYLAEFGANKILVFDPKTEKIDEYPLPEPAQFPTVVRAERSGYVYFALFVGNGIGRINMETHKIDIYHTNQPLLIGAENTIDSKGGVWYSAFTGNVLSRLNTDTFKYDYVTLPVGLGKLGFTGLLGGLPPAVDVAVNYGPGDAVWFTSIQTNQVGRYNLTGLY</sequence>
<evidence type="ECO:0000313" key="3">
    <source>
        <dbReference type="Proteomes" id="UP000033647"/>
    </source>
</evidence>
<organism evidence="2 3">
    <name type="scientific">Zymoseptoria brevis</name>
    <dbReference type="NCBI Taxonomy" id="1047168"/>
    <lineage>
        <taxon>Eukaryota</taxon>
        <taxon>Fungi</taxon>
        <taxon>Dikarya</taxon>
        <taxon>Ascomycota</taxon>
        <taxon>Pezizomycotina</taxon>
        <taxon>Dothideomycetes</taxon>
        <taxon>Dothideomycetidae</taxon>
        <taxon>Mycosphaerellales</taxon>
        <taxon>Mycosphaerellaceae</taxon>
        <taxon>Zymoseptoria</taxon>
    </lineage>
</organism>
<feature type="signal peptide" evidence="1">
    <location>
        <begin position="1"/>
        <end position="19"/>
    </location>
</feature>
<dbReference type="Pfam" id="PF24684">
    <property type="entry name" value="Vgb_lyase"/>
    <property type="match status" value="1"/>
</dbReference>
<dbReference type="PANTHER" id="PTHR40274">
    <property type="entry name" value="VIRGINIAMYCIN B LYASE"/>
    <property type="match status" value="1"/>
</dbReference>
<dbReference type="Gene3D" id="2.130.10.10">
    <property type="entry name" value="YVTN repeat-like/Quinoprotein amine dehydrogenase"/>
    <property type="match status" value="2"/>
</dbReference>